<dbReference type="Gene3D" id="3.10.10.10">
    <property type="entry name" value="HIV Type 1 Reverse Transcriptase, subunit A, domain 1"/>
    <property type="match status" value="1"/>
</dbReference>
<dbReference type="GO" id="GO:0003676">
    <property type="term" value="F:nucleic acid binding"/>
    <property type="evidence" value="ECO:0007669"/>
    <property type="project" value="InterPro"/>
</dbReference>
<dbReference type="GO" id="GO:0005634">
    <property type="term" value="C:nucleus"/>
    <property type="evidence" value="ECO:0007669"/>
    <property type="project" value="UniProtKB-ARBA"/>
</dbReference>
<dbReference type="GO" id="GO:0016779">
    <property type="term" value="F:nucleotidyltransferase activity"/>
    <property type="evidence" value="ECO:0007669"/>
    <property type="project" value="UniProtKB-KW"/>
</dbReference>
<dbReference type="InterPro" id="IPR041588">
    <property type="entry name" value="Integrase_H2C2"/>
</dbReference>
<evidence type="ECO:0000259" key="1">
    <source>
        <dbReference type="PROSITE" id="PS50994"/>
    </source>
</evidence>
<feature type="domain" description="Integrase catalytic" evidence="1">
    <location>
        <begin position="438"/>
        <end position="598"/>
    </location>
</feature>
<dbReference type="Gene3D" id="1.10.340.70">
    <property type="match status" value="1"/>
</dbReference>
<dbReference type="PANTHER" id="PTHR37984:SF15">
    <property type="entry name" value="INTEGRASE CATALYTIC DOMAIN-CONTAINING PROTEIN"/>
    <property type="match status" value="1"/>
</dbReference>
<dbReference type="InterPro" id="IPR012337">
    <property type="entry name" value="RNaseH-like_sf"/>
</dbReference>
<dbReference type="PANTHER" id="PTHR37984">
    <property type="entry name" value="PROTEIN CBG26694"/>
    <property type="match status" value="1"/>
</dbReference>
<keyword evidence="3" id="KW-1185">Reference proteome</keyword>
<dbReference type="Proteomes" id="UP000187429">
    <property type="component" value="Unassembled WGS sequence"/>
</dbReference>
<dbReference type="InterPro" id="IPR021109">
    <property type="entry name" value="Peptidase_aspartic_dom_sf"/>
</dbReference>
<proteinExistence type="predicted"/>
<name>A0A1R1YSW4_9FUNG</name>
<dbReference type="Pfam" id="PF17921">
    <property type="entry name" value="Integrase_H2C2"/>
    <property type="match status" value="1"/>
</dbReference>
<comment type="caution">
    <text evidence="2">The sequence shown here is derived from an EMBL/GenBank/DDBJ whole genome shotgun (WGS) entry which is preliminary data.</text>
</comment>
<dbReference type="InterPro" id="IPR001584">
    <property type="entry name" value="Integrase_cat-core"/>
</dbReference>
<accession>A0A1R1YSW4</accession>
<evidence type="ECO:0000313" key="2">
    <source>
        <dbReference type="EMBL" id="OMJ29935.1"/>
    </source>
</evidence>
<evidence type="ECO:0000313" key="3">
    <source>
        <dbReference type="Proteomes" id="UP000187429"/>
    </source>
</evidence>
<dbReference type="GO" id="GO:0015074">
    <property type="term" value="P:DNA integration"/>
    <property type="evidence" value="ECO:0007669"/>
    <property type="project" value="InterPro"/>
</dbReference>
<dbReference type="InterPro" id="IPR043502">
    <property type="entry name" value="DNA/RNA_pol_sf"/>
</dbReference>
<dbReference type="EMBL" id="LSSM01000132">
    <property type="protein sequence ID" value="OMJ29935.1"/>
    <property type="molecule type" value="Genomic_DNA"/>
</dbReference>
<dbReference type="GO" id="GO:0004519">
    <property type="term" value="F:endonuclease activity"/>
    <property type="evidence" value="ECO:0007669"/>
    <property type="project" value="UniProtKB-KW"/>
</dbReference>
<dbReference type="CDD" id="cd00303">
    <property type="entry name" value="retropepsin_like"/>
    <property type="match status" value="1"/>
</dbReference>
<dbReference type="SUPFAM" id="SSF53098">
    <property type="entry name" value="Ribonuclease H-like"/>
    <property type="match status" value="1"/>
</dbReference>
<dbReference type="Pfam" id="PF00665">
    <property type="entry name" value="rve"/>
    <property type="match status" value="1"/>
</dbReference>
<dbReference type="PROSITE" id="PS50994">
    <property type="entry name" value="INTEGRASE"/>
    <property type="match status" value="1"/>
</dbReference>
<dbReference type="InterPro" id="IPR050951">
    <property type="entry name" value="Retrovirus_Pol_polyprotein"/>
</dbReference>
<sequence>MEWENSTRVKTESNNLCIELENGFLEESLNHLLALEKRNRDEKDEDVGDRNKIQRTVHIQDAVNEQIVDKLQKATVRAKKIYDIKMAKDVEKYSIKGDLAELHPNINFIQLLQTSPKVRNRFMEKLGLEPNNKVNKLIVTADGTKHESLGIVFKVPLKIAGYTFNADFLVMRNNLYKNEIIIPKDKFDVILSMENSEEGYLGSVPEDEEIEFFALAKEMMAVDHEEEVDPRVAELVKTNKDIFVSDISDLTQTDIFEHKIDAGDAKPIKLRTYRIPHNIQKIVREEIRKMEEKGIISECQSGWCSPFGALKNSITFFGEDDYNEDRLLSFYRIFLRERSHRTPSSFVYDIAAVKDDVLFKKSKKNKVKEVLHEINANDAILRIHNDAHEGINNTWKRFSNKYSGARLYELVKDVIEECDLCQRYSNKNQRNHELVPIISKKPFDIVGIDAIGPIQPITKSGNRYILTAVDYFSKLPIALAVPNINSSTMINFLLDCILKPHGVPRQLISDRGSNFLSQETTELYEYLGIRHTPTTSYRPQSNGQVKLLNQTLKNILAKQTRKDKENLDLYIWKILLIIRTMNNASTKYPPSEMLYGYKITLPSNYNPPA</sequence>
<organism evidence="2 3">
    <name type="scientific">Smittium culicis</name>
    <dbReference type="NCBI Taxonomy" id="133412"/>
    <lineage>
        <taxon>Eukaryota</taxon>
        <taxon>Fungi</taxon>
        <taxon>Fungi incertae sedis</taxon>
        <taxon>Zoopagomycota</taxon>
        <taxon>Kickxellomycotina</taxon>
        <taxon>Harpellomycetes</taxon>
        <taxon>Harpellales</taxon>
        <taxon>Legeriomycetaceae</taxon>
        <taxon>Smittium</taxon>
    </lineage>
</organism>
<reference evidence="3" key="1">
    <citation type="submission" date="2017-01" db="EMBL/GenBank/DDBJ databases">
        <authorList>
            <person name="Wang Y."/>
            <person name="White M."/>
            <person name="Kvist S."/>
            <person name="Moncalvo J.-M."/>
        </authorList>
    </citation>
    <scope>NUCLEOTIDE SEQUENCE [LARGE SCALE GENOMIC DNA]</scope>
    <source>
        <strain evidence="3">ID-206-W2</strain>
    </source>
</reference>
<dbReference type="AlphaFoldDB" id="A0A1R1YSW4"/>
<dbReference type="Gene3D" id="2.40.70.10">
    <property type="entry name" value="Acid Proteases"/>
    <property type="match status" value="1"/>
</dbReference>
<dbReference type="Gene3D" id="3.30.420.10">
    <property type="entry name" value="Ribonuclease H-like superfamily/Ribonuclease H"/>
    <property type="match status" value="1"/>
</dbReference>
<dbReference type="OrthoDB" id="3158924at2759"/>
<gene>
    <name evidence="2" type="ORF">AYI69_g533</name>
</gene>
<protein>
    <submittedName>
        <fullName evidence="2">Pol polyprotein</fullName>
    </submittedName>
</protein>
<dbReference type="InterPro" id="IPR036397">
    <property type="entry name" value="RNaseH_sf"/>
</dbReference>
<dbReference type="SUPFAM" id="SSF56672">
    <property type="entry name" value="DNA/RNA polymerases"/>
    <property type="match status" value="1"/>
</dbReference>